<dbReference type="Gene3D" id="1.10.10.60">
    <property type="entry name" value="Homeodomain-like"/>
    <property type="match status" value="1"/>
</dbReference>
<dbReference type="PANTHER" id="PTHR32071">
    <property type="entry name" value="TRANSCRIPTIONAL REGULATORY PROTEIN"/>
    <property type="match status" value="1"/>
</dbReference>
<dbReference type="SUPFAM" id="SSF55781">
    <property type="entry name" value="GAF domain-like"/>
    <property type="match status" value="1"/>
</dbReference>
<keyword evidence="5" id="KW-0804">Transcription</keyword>
<dbReference type="HOGENOM" id="CLU_000445_95_2_12"/>
<dbReference type="Gene3D" id="1.10.8.60">
    <property type="match status" value="1"/>
</dbReference>
<organism evidence="7 8">
    <name type="scientific">Leadbettera azotonutricia (strain ATCC BAA-888 / DSM 13862 / ZAS-9)</name>
    <name type="common">Treponema azotonutricium</name>
    <dbReference type="NCBI Taxonomy" id="545695"/>
    <lineage>
        <taxon>Bacteria</taxon>
        <taxon>Pseudomonadati</taxon>
        <taxon>Spirochaetota</taxon>
        <taxon>Spirochaetia</taxon>
        <taxon>Spirochaetales</taxon>
        <taxon>Breznakiellaceae</taxon>
        <taxon>Leadbettera</taxon>
    </lineage>
</organism>
<dbReference type="InParanoid" id="F5YC66"/>
<dbReference type="Proteomes" id="UP000009222">
    <property type="component" value="Chromosome"/>
</dbReference>
<dbReference type="CDD" id="cd00009">
    <property type="entry name" value="AAA"/>
    <property type="match status" value="1"/>
</dbReference>
<dbReference type="PROSITE" id="PS50045">
    <property type="entry name" value="SIGMA54_INTERACT_4"/>
    <property type="match status" value="1"/>
</dbReference>
<name>F5YC66_LEAAZ</name>
<dbReference type="InterPro" id="IPR058031">
    <property type="entry name" value="AAA_lid_NorR"/>
</dbReference>
<evidence type="ECO:0000256" key="4">
    <source>
        <dbReference type="ARBA" id="ARBA00023125"/>
    </source>
</evidence>
<keyword evidence="4" id="KW-0238">DNA-binding</keyword>
<keyword evidence="2" id="KW-0067">ATP-binding</keyword>
<reference evidence="8" key="1">
    <citation type="submission" date="2009-12" db="EMBL/GenBank/DDBJ databases">
        <title>Complete sequence of Treponema azotonutricium strain ZAS-9.</title>
        <authorList>
            <person name="Tetu S.G."/>
            <person name="Matson E."/>
            <person name="Ren Q."/>
            <person name="Seshadri R."/>
            <person name="Elbourne L."/>
            <person name="Hassan K.A."/>
            <person name="Durkin A."/>
            <person name="Radune D."/>
            <person name="Mohamoud Y."/>
            <person name="Shay R."/>
            <person name="Jin S."/>
            <person name="Zhang X."/>
            <person name="Lucey K."/>
            <person name="Ballor N.R."/>
            <person name="Ottesen E."/>
            <person name="Rosenthal R."/>
            <person name="Allen A."/>
            <person name="Leadbetter J.R."/>
            <person name="Paulsen I.T."/>
        </authorList>
    </citation>
    <scope>NUCLEOTIDE SEQUENCE [LARGE SCALE GENOMIC DNA]</scope>
    <source>
        <strain evidence="8">ATCC BAA-888 / DSM 13862 / ZAS-9</strain>
    </source>
</reference>
<dbReference type="PROSITE" id="PS00676">
    <property type="entry name" value="SIGMA54_INTERACT_2"/>
    <property type="match status" value="1"/>
</dbReference>
<dbReference type="EMBL" id="CP001841">
    <property type="protein sequence ID" value="AEF83230.1"/>
    <property type="molecule type" value="Genomic_DNA"/>
</dbReference>
<dbReference type="InterPro" id="IPR027417">
    <property type="entry name" value="P-loop_NTPase"/>
</dbReference>
<keyword evidence="8" id="KW-1185">Reference proteome</keyword>
<dbReference type="SMART" id="SM00065">
    <property type="entry name" value="GAF"/>
    <property type="match status" value="1"/>
</dbReference>
<dbReference type="InterPro" id="IPR009057">
    <property type="entry name" value="Homeodomain-like_sf"/>
</dbReference>
<dbReference type="InterPro" id="IPR003018">
    <property type="entry name" value="GAF"/>
</dbReference>
<dbReference type="SUPFAM" id="SSF52540">
    <property type="entry name" value="P-loop containing nucleoside triphosphate hydrolases"/>
    <property type="match status" value="1"/>
</dbReference>
<sequence>MLSKIDVQKFSTLVEINSLINSNYTDLNALLTQILESATRLCEGDASSLLLVNKEKQELYFEVALGTAGADVKRFTVKMGEGIAGWVALHNKSIIVGDAENDKRHLKNIPKAVHYTSKTMLAVPMRIKDECLGVIELINKKNGQNFNQEDLEWLEIFANQAGIAVVNARSMEKAQTEIKLLQTQLGSEQGYHAIIAKSPVILEKLEIIDRVAKTDSSVLILGESGVGKEIFAEQIHLRSLRNKEPFVRINCAAIPEGLLESELFGHVKGAFTNAVATRQGRFELADGGTIFLDEIGDLPLALQAKLLRVIQERTFEKVGSDTTVTVDVRILAATNRDIEKQVEKGEFRSDLYYRLNVLPLYIPPLRQRLEDIPELADFFLKKFSIETKKTFEGFSEDAMEAMLSYAWPGNIRELENCIERACVMGKNKLILGGDLFLTNPSGMPETAGERNLKSALTVFKSRFIQKVLEENKWNQTETAKALDIQRTYLSRLVKELDIINPKE</sequence>
<dbReference type="InterPro" id="IPR025943">
    <property type="entry name" value="Sigma_54_int_dom_ATP-bd_2"/>
</dbReference>
<dbReference type="Gene3D" id="3.30.450.40">
    <property type="match status" value="1"/>
</dbReference>
<feature type="domain" description="Sigma-54 factor interaction" evidence="6">
    <location>
        <begin position="194"/>
        <end position="423"/>
    </location>
</feature>
<dbReference type="eggNOG" id="COG3829">
    <property type="taxonomic scope" value="Bacteria"/>
</dbReference>
<dbReference type="FunFam" id="3.40.50.300:FF:000006">
    <property type="entry name" value="DNA-binding transcriptional regulator NtrC"/>
    <property type="match status" value="1"/>
</dbReference>
<dbReference type="InterPro" id="IPR025944">
    <property type="entry name" value="Sigma_54_int_dom_CS"/>
</dbReference>
<dbReference type="Pfam" id="PF02954">
    <property type="entry name" value="HTH_8"/>
    <property type="match status" value="1"/>
</dbReference>
<dbReference type="FunCoup" id="F5YC66">
    <property type="interactions" value="69"/>
</dbReference>
<gene>
    <name evidence="7" type="ordered locus">TREAZ_0506</name>
</gene>
<dbReference type="GO" id="GO:0005524">
    <property type="term" value="F:ATP binding"/>
    <property type="evidence" value="ECO:0007669"/>
    <property type="project" value="UniProtKB-KW"/>
</dbReference>
<evidence type="ECO:0000313" key="7">
    <source>
        <dbReference type="EMBL" id="AEF83230.1"/>
    </source>
</evidence>
<evidence type="ECO:0000256" key="5">
    <source>
        <dbReference type="ARBA" id="ARBA00023163"/>
    </source>
</evidence>
<dbReference type="Pfam" id="PF00158">
    <property type="entry name" value="Sigma54_activat"/>
    <property type="match status" value="1"/>
</dbReference>
<dbReference type="OrthoDB" id="9803970at2"/>
<keyword evidence="1" id="KW-0547">Nucleotide-binding</keyword>
<proteinExistence type="predicted"/>
<dbReference type="Pfam" id="PF25601">
    <property type="entry name" value="AAA_lid_14"/>
    <property type="match status" value="1"/>
</dbReference>
<protein>
    <submittedName>
        <fullName evidence="7">Transcriptional regulator, NifA subfamily, Fis family</fullName>
    </submittedName>
</protein>
<dbReference type="GO" id="GO:0006355">
    <property type="term" value="P:regulation of DNA-templated transcription"/>
    <property type="evidence" value="ECO:0007669"/>
    <property type="project" value="InterPro"/>
</dbReference>
<dbReference type="Gene3D" id="3.40.50.300">
    <property type="entry name" value="P-loop containing nucleotide triphosphate hydrolases"/>
    <property type="match status" value="1"/>
</dbReference>
<dbReference type="PROSITE" id="PS00675">
    <property type="entry name" value="SIGMA54_INTERACT_1"/>
    <property type="match status" value="1"/>
</dbReference>
<dbReference type="GO" id="GO:0043565">
    <property type="term" value="F:sequence-specific DNA binding"/>
    <property type="evidence" value="ECO:0007669"/>
    <property type="project" value="InterPro"/>
</dbReference>
<dbReference type="InterPro" id="IPR003593">
    <property type="entry name" value="AAA+_ATPase"/>
</dbReference>
<dbReference type="AlphaFoldDB" id="F5YC66"/>
<dbReference type="Pfam" id="PF01590">
    <property type="entry name" value="GAF"/>
    <property type="match status" value="1"/>
</dbReference>
<dbReference type="InterPro" id="IPR002197">
    <property type="entry name" value="HTH_Fis"/>
</dbReference>
<evidence type="ECO:0000256" key="1">
    <source>
        <dbReference type="ARBA" id="ARBA00022741"/>
    </source>
</evidence>
<evidence type="ECO:0000259" key="6">
    <source>
        <dbReference type="PROSITE" id="PS50045"/>
    </source>
</evidence>
<dbReference type="RefSeq" id="WP_015711445.1">
    <property type="nucleotide sequence ID" value="NC_015577.1"/>
</dbReference>
<accession>F5YC66</accession>
<keyword evidence="3" id="KW-0805">Transcription regulation</keyword>
<evidence type="ECO:0000256" key="2">
    <source>
        <dbReference type="ARBA" id="ARBA00022840"/>
    </source>
</evidence>
<dbReference type="KEGG" id="taz:TREAZ_0506"/>
<dbReference type="InterPro" id="IPR029016">
    <property type="entry name" value="GAF-like_dom_sf"/>
</dbReference>
<reference evidence="7 8" key="2">
    <citation type="journal article" date="2011" name="ISME J.">
        <title>RNA-seq reveals cooperative metabolic interactions between two termite-gut spirochete species in co-culture.</title>
        <authorList>
            <person name="Rosenthal A.Z."/>
            <person name="Matson E.G."/>
            <person name="Eldar A."/>
            <person name="Leadbetter J.R."/>
        </authorList>
    </citation>
    <scope>NUCLEOTIDE SEQUENCE [LARGE SCALE GENOMIC DNA]</scope>
    <source>
        <strain evidence="8">ATCC BAA-888 / DSM 13862 / ZAS-9</strain>
    </source>
</reference>
<dbReference type="InterPro" id="IPR002078">
    <property type="entry name" value="Sigma_54_int"/>
</dbReference>
<evidence type="ECO:0000313" key="8">
    <source>
        <dbReference type="Proteomes" id="UP000009222"/>
    </source>
</evidence>
<dbReference type="SMART" id="SM00382">
    <property type="entry name" value="AAA"/>
    <property type="match status" value="1"/>
</dbReference>
<evidence type="ECO:0000256" key="3">
    <source>
        <dbReference type="ARBA" id="ARBA00023015"/>
    </source>
</evidence>
<dbReference type="SUPFAM" id="SSF46689">
    <property type="entry name" value="Homeodomain-like"/>
    <property type="match status" value="1"/>
</dbReference>
<dbReference type="PROSITE" id="PS00688">
    <property type="entry name" value="SIGMA54_INTERACT_3"/>
    <property type="match status" value="1"/>
</dbReference>
<dbReference type="InterPro" id="IPR025662">
    <property type="entry name" value="Sigma_54_int_dom_ATP-bd_1"/>
</dbReference>
<dbReference type="STRING" id="545695.TREAZ_0506"/>